<evidence type="ECO:0000313" key="2">
    <source>
        <dbReference type="EMBL" id="KAA5801021.1"/>
    </source>
</evidence>
<gene>
    <name evidence="2" type="ORF">F1654_13260</name>
</gene>
<name>A0A5M6ZFK2_9PROT</name>
<dbReference type="RefSeq" id="WP_150024040.1">
    <property type="nucleotide sequence ID" value="NZ_VWOJ01000005.1"/>
</dbReference>
<feature type="signal peptide" evidence="1">
    <location>
        <begin position="1"/>
        <end position="27"/>
    </location>
</feature>
<dbReference type="Proteomes" id="UP000325122">
    <property type="component" value="Unassembled WGS sequence"/>
</dbReference>
<dbReference type="EMBL" id="VWOJ01000005">
    <property type="protein sequence ID" value="KAA5801021.1"/>
    <property type="molecule type" value="Genomic_DNA"/>
</dbReference>
<evidence type="ECO:0000313" key="3">
    <source>
        <dbReference type="Proteomes" id="UP000325122"/>
    </source>
</evidence>
<reference evidence="2 3" key="1">
    <citation type="submission" date="2019-09" db="EMBL/GenBank/DDBJ databases">
        <authorList>
            <person name="Kevbrin V."/>
            <person name="Grouzdev D.S."/>
        </authorList>
    </citation>
    <scope>NUCLEOTIDE SEQUENCE [LARGE SCALE GENOMIC DNA]</scope>
    <source>
        <strain evidence="2 3">G-192</strain>
    </source>
</reference>
<keyword evidence="3" id="KW-1185">Reference proteome</keyword>
<evidence type="ECO:0000256" key="1">
    <source>
        <dbReference type="SAM" id="SignalP"/>
    </source>
</evidence>
<dbReference type="AlphaFoldDB" id="A0A5M6ZFK2"/>
<proteinExistence type="predicted"/>
<comment type="caution">
    <text evidence="2">The sequence shown here is derived from an EMBL/GenBank/DDBJ whole genome shotgun (WGS) entry which is preliminary data.</text>
</comment>
<dbReference type="PROSITE" id="PS51257">
    <property type="entry name" value="PROKAR_LIPOPROTEIN"/>
    <property type="match status" value="1"/>
</dbReference>
<protein>
    <recommendedName>
        <fullName evidence="4">DUF305 domain-containing protein</fullName>
    </recommendedName>
</protein>
<feature type="chain" id="PRO_5024287935" description="DUF305 domain-containing protein" evidence="1">
    <location>
        <begin position="28"/>
        <end position="204"/>
    </location>
</feature>
<organism evidence="2 3">
    <name type="scientific">Alkalicaulis satelles</name>
    <dbReference type="NCBI Taxonomy" id="2609175"/>
    <lineage>
        <taxon>Bacteria</taxon>
        <taxon>Pseudomonadati</taxon>
        <taxon>Pseudomonadota</taxon>
        <taxon>Alphaproteobacteria</taxon>
        <taxon>Maricaulales</taxon>
        <taxon>Maricaulaceae</taxon>
        <taxon>Alkalicaulis</taxon>
    </lineage>
</organism>
<keyword evidence="1" id="KW-0732">Signal</keyword>
<accession>A0A5M6ZFK2</accession>
<evidence type="ECO:0008006" key="4">
    <source>
        <dbReference type="Google" id="ProtNLM"/>
    </source>
</evidence>
<sequence length="204" mass="21231">MIRPDRALRAIVSASAMAGALMLAACAGAPMDMSAGLNNGASVTRASEVRHSAIELRTLIETEGWVLNGGTPLMARLIRGSAPGETSLARYLDAAQDPVSEQMTEDARRVADLTRQTVRLALDAAGQRGAGPDYLAADLAAVEGALTAVRRSGRFFAAAAGEAGSDSETLMRALTDLDKAEHDLALAADALAERRWALRTGAVS</sequence>